<dbReference type="Proteomes" id="UP000503640">
    <property type="component" value="Unassembled WGS sequence"/>
</dbReference>
<dbReference type="Gene3D" id="3.10.129.10">
    <property type="entry name" value="Hotdog Thioesterase"/>
    <property type="match status" value="1"/>
</dbReference>
<dbReference type="EMBL" id="BJTG01000001">
    <property type="protein sequence ID" value="GEJ55841.1"/>
    <property type="molecule type" value="Genomic_DNA"/>
</dbReference>
<dbReference type="RefSeq" id="WP_176062706.1">
    <property type="nucleotide sequence ID" value="NZ_BJTG01000001.1"/>
</dbReference>
<organism evidence="1 2">
    <name type="scientific">Anaeromyxobacter diazotrophicus</name>
    <dbReference type="NCBI Taxonomy" id="2590199"/>
    <lineage>
        <taxon>Bacteria</taxon>
        <taxon>Pseudomonadati</taxon>
        <taxon>Myxococcota</taxon>
        <taxon>Myxococcia</taxon>
        <taxon>Myxococcales</taxon>
        <taxon>Cystobacterineae</taxon>
        <taxon>Anaeromyxobacteraceae</taxon>
        <taxon>Anaeromyxobacter</taxon>
    </lineage>
</organism>
<accession>A0A7I9VHI2</accession>
<evidence type="ECO:0008006" key="3">
    <source>
        <dbReference type="Google" id="ProtNLM"/>
    </source>
</evidence>
<evidence type="ECO:0000313" key="2">
    <source>
        <dbReference type="Proteomes" id="UP000503640"/>
    </source>
</evidence>
<evidence type="ECO:0000313" key="1">
    <source>
        <dbReference type="EMBL" id="GEJ55841.1"/>
    </source>
</evidence>
<sequence>MLLKETALVRLLGLKIPVLLFLGPRVLELDDAGCAVEIPLGYRSKNHLGSMYFAALHAGADVAAGLNATRLILARHRKVKLIFKDAHADFLKRADGDVVFRCRDGARIRDAVEEADRTGERVTLPVEVVATVPKKYGDEPVARFTLGLSMKRKE</sequence>
<dbReference type="InterPro" id="IPR029069">
    <property type="entry name" value="HotDog_dom_sf"/>
</dbReference>
<proteinExistence type="predicted"/>
<keyword evidence="2" id="KW-1185">Reference proteome</keyword>
<protein>
    <recommendedName>
        <fullName evidence="3">DUF4442 domain-containing protein</fullName>
    </recommendedName>
</protein>
<dbReference type="AlphaFoldDB" id="A0A7I9VHI2"/>
<gene>
    <name evidence="1" type="ORF">AMYX_05820</name>
</gene>
<dbReference type="SUPFAM" id="SSF54637">
    <property type="entry name" value="Thioesterase/thiol ester dehydrase-isomerase"/>
    <property type="match status" value="1"/>
</dbReference>
<name>A0A7I9VHI2_9BACT</name>
<dbReference type="InterPro" id="IPR027961">
    <property type="entry name" value="DUF4442"/>
</dbReference>
<dbReference type="Pfam" id="PF14539">
    <property type="entry name" value="DUF4442"/>
    <property type="match status" value="1"/>
</dbReference>
<comment type="caution">
    <text evidence="1">The sequence shown here is derived from an EMBL/GenBank/DDBJ whole genome shotgun (WGS) entry which is preliminary data.</text>
</comment>
<reference evidence="2" key="1">
    <citation type="journal article" date="2020" name="Appl. Environ. Microbiol.">
        <title>Diazotrophic Anaeromyxobacter Isolates from Soils.</title>
        <authorList>
            <person name="Masuda Y."/>
            <person name="Yamanaka H."/>
            <person name="Xu Z.X."/>
            <person name="Shiratori Y."/>
            <person name="Aono T."/>
            <person name="Amachi S."/>
            <person name="Senoo K."/>
            <person name="Itoh H."/>
        </authorList>
    </citation>
    <scope>NUCLEOTIDE SEQUENCE [LARGE SCALE GENOMIC DNA]</scope>
    <source>
        <strain evidence="2">R267</strain>
    </source>
</reference>